<accession>A0A0S2FI90</accession>
<dbReference type="PATRIC" id="fig|84531.8.peg.5109"/>
<dbReference type="KEGG" id="lab:LA76x_5099"/>
<organism evidence="1 2">
    <name type="scientific">Lysobacter antibioticus</name>
    <dbReference type="NCBI Taxonomy" id="84531"/>
    <lineage>
        <taxon>Bacteria</taxon>
        <taxon>Pseudomonadati</taxon>
        <taxon>Pseudomonadota</taxon>
        <taxon>Gammaproteobacteria</taxon>
        <taxon>Lysobacterales</taxon>
        <taxon>Lysobacteraceae</taxon>
        <taxon>Lysobacter</taxon>
    </lineage>
</organism>
<evidence type="ECO:0000313" key="1">
    <source>
        <dbReference type="EMBL" id="ALN83201.1"/>
    </source>
</evidence>
<evidence type="ECO:0000313" key="2">
    <source>
        <dbReference type="Proteomes" id="UP000060787"/>
    </source>
</evidence>
<protein>
    <submittedName>
        <fullName evidence="1">Uncharacterized protein</fullName>
    </submittedName>
</protein>
<reference evidence="1 2" key="1">
    <citation type="journal article" date="2015" name="BMC Genomics">
        <title>Comparative genomics and metabolic profiling of the genus Lysobacter.</title>
        <authorList>
            <person name="de Bruijn I."/>
            <person name="Cheng X."/>
            <person name="de Jager V."/>
            <person name="Exposito R.G."/>
            <person name="Watrous J."/>
            <person name="Patel N."/>
            <person name="Postma J."/>
            <person name="Dorrestein P.C."/>
            <person name="Kobayashi D."/>
            <person name="Raaijmakers J.M."/>
        </authorList>
    </citation>
    <scope>NUCLEOTIDE SEQUENCE [LARGE SCALE GENOMIC DNA]</scope>
    <source>
        <strain evidence="1 2">76</strain>
    </source>
</reference>
<proteinExistence type="predicted"/>
<keyword evidence="2" id="KW-1185">Reference proteome</keyword>
<gene>
    <name evidence="1" type="ORF">LA76x_5099</name>
</gene>
<name>A0A0S2FI90_LYSAN</name>
<dbReference type="InterPro" id="IPR046271">
    <property type="entry name" value="DUF6304"/>
</dbReference>
<sequence length="233" mass="25663">MDAKGVGAAMSETIHPGTYRDKHGEEPLQFRNDGSELRTTIRGVDFAGSDFDMLEAVAGTPEHRLASFSLNRGDLCECRFTVDIALPVAMPAANGSQTTVIGTVQATIELGATSSDGRLDSQRLRLRLAFAGSDFVSAGTGDLFELELLDLQRQLPEGVYLKACINCLYSDYSPYGQASFGSMLCFRNIKDEYLRVTSKNEFWAVHGRHDRLVQETYLCGQFARRRPGTGYRG</sequence>
<dbReference type="Pfam" id="PF19822">
    <property type="entry name" value="DUF6304"/>
    <property type="match status" value="1"/>
</dbReference>
<dbReference type="Proteomes" id="UP000060787">
    <property type="component" value="Chromosome"/>
</dbReference>
<dbReference type="AlphaFoldDB" id="A0A0S2FI90"/>
<dbReference type="EMBL" id="CP011129">
    <property type="protein sequence ID" value="ALN83201.1"/>
    <property type="molecule type" value="Genomic_DNA"/>
</dbReference>